<comment type="caution">
    <text evidence="12">The sequence shown here is derived from an EMBL/GenBank/DDBJ whole genome shotgun (WGS) entry which is preliminary data.</text>
</comment>
<keyword evidence="5" id="KW-0862">Zinc</keyword>
<dbReference type="Proteomes" id="UP000654370">
    <property type="component" value="Unassembled WGS sequence"/>
</dbReference>
<evidence type="ECO:0000259" key="8">
    <source>
        <dbReference type="Pfam" id="PF00675"/>
    </source>
</evidence>
<evidence type="ECO:0000256" key="7">
    <source>
        <dbReference type="RuleBase" id="RU004447"/>
    </source>
</evidence>
<dbReference type="PROSITE" id="PS00143">
    <property type="entry name" value="INSULINASE"/>
    <property type="match status" value="1"/>
</dbReference>
<evidence type="ECO:0000256" key="4">
    <source>
        <dbReference type="ARBA" id="ARBA00022801"/>
    </source>
</evidence>
<evidence type="ECO:0000313" key="12">
    <source>
        <dbReference type="EMBL" id="KAG2183638.1"/>
    </source>
</evidence>
<dbReference type="Pfam" id="PF16187">
    <property type="entry name" value="Peptidase_M16_M"/>
    <property type="match status" value="1"/>
</dbReference>
<feature type="domain" description="Peptidase M16 middle/third" evidence="10">
    <location>
        <begin position="392"/>
        <end position="675"/>
    </location>
</feature>
<evidence type="ECO:0000256" key="3">
    <source>
        <dbReference type="ARBA" id="ARBA00022723"/>
    </source>
</evidence>
<evidence type="ECO:0000259" key="9">
    <source>
        <dbReference type="Pfam" id="PF05193"/>
    </source>
</evidence>
<keyword evidence="2" id="KW-0645">Protease</keyword>
<keyword evidence="3" id="KW-0479">Metal-binding</keyword>
<evidence type="ECO:0000256" key="1">
    <source>
        <dbReference type="ARBA" id="ARBA00007261"/>
    </source>
</evidence>
<evidence type="ECO:0000259" key="10">
    <source>
        <dbReference type="Pfam" id="PF16187"/>
    </source>
</evidence>
<dbReference type="InterPro" id="IPR011765">
    <property type="entry name" value="Pept_M16_N"/>
</dbReference>
<feature type="domain" description="Peptidase M16 C-terminal" evidence="9">
    <location>
        <begin position="208"/>
        <end position="385"/>
    </location>
</feature>
<dbReference type="GO" id="GO:0043171">
    <property type="term" value="P:peptide catabolic process"/>
    <property type="evidence" value="ECO:0007669"/>
    <property type="project" value="TreeGrafter"/>
</dbReference>
<dbReference type="GO" id="GO:0004222">
    <property type="term" value="F:metalloendopeptidase activity"/>
    <property type="evidence" value="ECO:0007669"/>
    <property type="project" value="InterPro"/>
</dbReference>
<protein>
    <recommendedName>
        <fullName evidence="14">Insulin-degrading enzyme</fullName>
    </recommendedName>
</protein>
<dbReference type="GO" id="GO:0005739">
    <property type="term" value="C:mitochondrion"/>
    <property type="evidence" value="ECO:0007669"/>
    <property type="project" value="TreeGrafter"/>
</dbReference>
<evidence type="ECO:0000259" key="11">
    <source>
        <dbReference type="Pfam" id="PF22456"/>
    </source>
</evidence>
<comment type="similarity">
    <text evidence="1 7">Belongs to the peptidase M16 family.</text>
</comment>
<dbReference type="PANTHER" id="PTHR43690:SF18">
    <property type="entry name" value="INSULIN-DEGRADING ENZYME-RELATED"/>
    <property type="match status" value="1"/>
</dbReference>
<evidence type="ECO:0000256" key="6">
    <source>
        <dbReference type="ARBA" id="ARBA00023049"/>
    </source>
</evidence>
<dbReference type="InterPro" id="IPR050626">
    <property type="entry name" value="Peptidase_M16"/>
</dbReference>
<dbReference type="GO" id="GO:0005829">
    <property type="term" value="C:cytosol"/>
    <property type="evidence" value="ECO:0007669"/>
    <property type="project" value="TreeGrafter"/>
</dbReference>
<dbReference type="InterPro" id="IPR001431">
    <property type="entry name" value="Pept_M16_Zn_BS"/>
</dbReference>
<dbReference type="GO" id="GO:0046872">
    <property type="term" value="F:metal ion binding"/>
    <property type="evidence" value="ECO:0007669"/>
    <property type="project" value="UniProtKB-KW"/>
</dbReference>
<keyword evidence="6" id="KW-0482">Metalloprotease</keyword>
<dbReference type="InterPro" id="IPR011249">
    <property type="entry name" value="Metalloenz_LuxS/M16"/>
</dbReference>
<dbReference type="FunFam" id="3.30.830.10:FF:000005">
    <property type="entry name" value="nardilysin isoform X1"/>
    <property type="match status" value="1"/>
</dbReference>
<dbReference type="SUPFAM" id="SSF63411">
    <property type="entry name" value="LuxS/MPP-like metallohydrolase"/>
    <property type="match status" value="4"/>
</dbReference>
<evidence type="ECO:0000313" key="13">
    <source>
        <dbReference type="Proteomes" id="UP000654370"/>
    </source>
</evidence>
<dbReference type="InterPro" id="IPR032632">
    <property type="entry name" value="Peptidase_M16_M"/>
</dbReference>
<feature type="domain" description="Coenzyme PQQ synthesis protein F-like C-terminal lobe" evidence="11">
    <location>
        <begin position="804"/>
        <end position="902"/>
    </location>
</feature>
<keyword evidence="4" id="KW-0378">Hydrolase</keyword>
<feature type="domain" description="Peptidase M16 N-terminal" evidence="8">
    <location>
        <begin position="45"/>
        <end position="181"/>
    </location>
</feature>
<dbReference type="Pfam" id="PF00675">
    <property type="entry name" value="Peptidase_M16"/>
    <property type="match status" value="1"/>
</dbReference>
<sequence>MPSTNDEWARSSDGSYLVYTARELERPDNDDRHYRLIRLSNQLEVLLIHDPNTDKASAALDVHVGNLSDPEHLEGLAHFCEHLLFMGTTKYPKENDYFQYCSEHSGHSNAYTDSEHTNFYFEISADYLEGALDRFAQFFICPLFSESCTERELKAVDSEHKKNLQNDGWRLHELEKSLTNPNHPYSKFGTGNLRTLKYNPEEMGLNIRDELLRFHDTYYSANIMKLCVLGKESLDQLTNWVLDKFQDVPNKNISTPVFEGHPLTSNELMKQVFTMPVKDYRCLDLTFPFPYQNPYIRVQPGYYLSHLIGHEGTGSILCYLKRKGWANYLSSGPITGGINFDFFKISIDLTEDGLAHYEDVVATVFQYIRMMKELGVRESIFREVQSLAELGFKFRENRQPSQYTSGLVEQMQANYPRHWIISGSSLIREYDPVMIQEHLDWLREDGFRLTISTRKQPEGIVLTRKEKWYETEYEEMSVLPSVIKAIKNAPIIEELHYPGINEFIPTSFETHKLLVEQKQTKPNLIKETPTLRLWHKKDDTFWVPRTNMWILFRNPLADATPAHTVMTSLYADLLVDSLNVYAYNAEVAGLTYYIEEHTGGLLLDFGGYNEKLPLLLQKVVWQMKNLIVNPTRFRLIKEQLERSYKNFALEPPYQHALYYLSYITHEKLWTAEETLLELEAITAEDIQAFLHTLLSHLHMEVLVHGNSYAEEAIEMMEMVETTLRPRPVLPSQLAGPRTLRIPEGDKQLFYVVNVRKLIHQSCNTGGRYVYTRKVPDESNVNSAVEYFIQICDVNDVSMRARLSLVAQIMQEPCFDQLRTKEQLGYLVFSGVRKQTGCMGLRFIIQSEKNTIYLENRIEVFLDSLKVIIEKLANQDYQAHVNSLIADKLEKAKNMGQEGIQYWSEIQYGYFDFDQVDEDVEELRKTTRTSLLEFFNTYVHPSSSRFRKLSVHIQSQKEPEPVKLKINIDSLYVCLTSQGVTRYNISDLKSTAESCESGASTEEFLRKLLIDETKANENEIETLISKLVDIMKIDTNVDSGTLISVTPSAANDGMNGGVLSQNGASELALPASYRDHSQLPPGNTQIEDLNLFKATMELTAAAVPVRPLPRL</sequence>
<dbReference type="GO" id="GO:0051603">
    <property type="term" value="P:proteolysis involved in protein catabolic process"/>
    <property type="evidence" value="ECO:0007669"/>
    <property type="project" value="TreeGrafter"/>
</dbReference>
<dbReference type="FunFam" id="3.30.830.10:FF:000003">
    <property type="entry name" value="Insulin-degrading enzyme"/>
    <property type="match status" value="1"/>
</dbReference>
<dbReference type="Pfam" id="PF22456">
    <property type="entry name" value="PqqF-like_C_4"/>
    <property type="match status" value="1"/>
</dbReference>
<dbReference type="OrthoDB" id="952271at2759"/>
<dbReference type="Gene3D" id="3.30.830.10">
    <property type="entry name" value="Metalloenzyme, LuxS/M16 peptidase-like"/>
    <property type="match status" value="4"/>
</dbReference>
<evidence type="ECO:0000256" key="2">
    <source>
        <dbReference type="ARBA" id="ARBA00022670"/>
    </source>
</evidence>
<gene>
    <name evidence="12" type="ORF">INT43_006646</name>
</gene>
<name>A0A8H7UKZ4_MORIS</name>
<proteinExistence type="inferred from homology"/>
<keyword evidence="13" id="KW-1185">Reference proteome</keyword>
<dbReference type="InterPro" id="IPR007863">
    <property type="entry name" value="Peptidase_M16_C"/>
</dbReference>
<dbReference type="Pfam" id="PF05193">
    <property type="entry name" value="Peptidase_M16_C"/>
    <property type="match status" value="1"/>
</dbReference>
<accession>A0A8H7UKZ4</accession>
<evidence type="ECO:0008006" key="14">
    <source>
        <dbReference type="Google" id="ProtNLM"/>
    </source>
</evidence>
<dbReference type="InterPro" id="IPR054734">
    <property type="entry name" value="PqqF-like_C_4"/>
</dbReference>
<dbReference type="AlphaFoldDB" id="A0A8H7UKZ4"/>
<evidence type="ECO:0000256" key="5">
    <source>
        <dbReference type="ARBA" id="ARBA00022833"/>
    </source>
</evidence>
<dbReference type="PANTHER" id="PTHR43690">
    <property type="entry name" value="NARDILYSIN"/>
    <property type="match status" value="1"/>
</dbReference>
<organism evidence="12 13">
    <name type="scientific">Mortierella isabellina</name>
    <name type="common">Filamentous fungus</name>
    <name type="synonym">Umbelopsis isabellina</name>
    <dbReference type="NCBI Taxonomy" id="91625"/>
    <lineage>
        <taxon>Eukaryota</taxon>
        <taxon>Fungi</taxon>
        <taxon>Fungi incertae sedis</taxon>
        <taxon>Mucoromycota</taxon>
        <taxon>Mucoromycotina</taxon>
        <taxon>Umbelopsidomycetes</taxon>
        <taxon>Umbelopsidales</taxon>
        <taxon>Umbelopsidaceae</taxon>
        <taxon>Umbelopsis</taxon>
    </lineage>
</organism>
<dbReference type="EMBL" id="JAEPQZ010000003">
    <property type="protein sequence ID" value="KAG2183638.1"/>
    <property type="molecule type" value="Genomic_DNA"/>
</dbReference>
<dbReference type="FunFam" id="3.30.830.10:FF:000004">
    <property type="entry name" value="Putative insulin-degrading enzyme"/>
    <property type="match status" value="1"/>
</dbReference>
<reference evidence="12" key="1">
    <citation type="submission" date="2020-12" db="EMBL/GenBank/DDBJ databases">
        <title>Metabolic potential, ecology and presence of endohyphal bacteria is reflected in genomic diversity of Mucoromycotina.</title>
        <authorList>
            <person name="Muszewska A."/>
            <person name="Okrasinska A."/>
            <person name="Steczkiewicz K."/>
            <person name="Drgas O."/>
            <person name="Orlowska M."/>
            <person name="Perlinska-Lenart U."/>
            <person name="Aleksandrzak-Piekarczyk T."/>
            <person name="Szatraj K."/>
            <person name="Zielenkiewicz U."/>
            <person name="Pilsyk S."/>
            <person name="Malc E."/>
            <person name="Mieczkowski P."/>
            <person name="Kruszewska J.S."/>
            <person name="Biernat P."/>
            <person name="Pawlowska J."/>
        </authorList>
    </citation>
    <scope>NUCLEOTIDE SEQUENCE</scope>
    <source>
        <strain evidence="12">WA0000067209</strain>
    </source>
</reference>